<keyword evidence="7 9" id="KW-0413">Isomerase</keyword>
<dbReference type="SUPFAM" id="SSF56712">
    <property type="entry name" value="Prokaryotic type I DNA topoisomerase"/>
    <property type="match status" value="1"/>
</dbReference>
<dbReference type="InterPro" id="IPR006171">
    <property type="entry name" value="TOPRIM_dom"/>
</dbReference>
<dbReference type="CDD" id="cd00186">
    <property type="entry name" value="TOP1Ac"/>
    <property type="match status" value="1"/>
</dbReference>
<dbReference type="InterPro" id="IPR003601">
    <property type="entry name" value="Topo_IA_2"/>
</dbReference>
<accession>A0A0J6WIF8</accession>
<keyword evidence="4" id="KW-0460">Magnesium</keyword>
<dbReference type="GO" id="GO:0006265">
    <property type="term" value="P:DNA topological change"/>
    <property type="evidence" value="ECO:0007669"/>
    <property type="project" value="UniProtKB-UniRule"/>
</dbReference>
<evidence type="ECO:0000256" key="7">
    <source>
        <dbReference type="ARBA" id="ARBA00023235"/>
    </source>
</evidence>
<dbReference type="Gene3D" id="2.70.20.10">
    <property type="entry name" value="Topoisomerase I, domain 3"/>
    <property type="match status" value="1"/>
</dbReference>
<dbReference type="InterPro" id="IPR013497">
    <property type="entry name" value="Topo_IA_cen"/>
</dbReference>
<dbReference type="FunFam" id="1.10.290.10:FF:000002">
    <property type="entry name" value="DNA topoisomerase 1"/>
    <property type="match status" value="1"/>
</dbReference>
<proteinExistence type="inferred from homology"/>
<dbReference type="SMART" id="SM00493">
    <property type="entry name" value="TOPRIM"/>
    <property type="match status" value="1"/>
</dbReference>
<dbReference type="PRINTS" id="PR00417">
    <property type="entry name" value="PRTPISMRASEI"/>
</dbReference>
<gene>
    <name evidence="9 13" type="primary">topA</name>
    <name evidence="13" type="ORF">MOBUDSM44075_00396</name>
</gene>
<feature type="site" description="Interaction with DNA" evidence="9">
    <location>
        <position position="529"/>
    </location>
</feature>
<evidence type="ECO:0000256" key="4">
    <source>
        <dbReference type="ARBA" id="ARBA00022842"/>
    </source>
</evidence>
<evidence type="ECO:0000256" key="2">
    <source>
        <dbReference type="ARBA" id="ARBA00009446"/>
    </source>
</evidence>
<dbReference type="GO" id="GO:0003677">
    <property type="term" value="F:DNA binding"/>
    <property type="evidence" value="ECO:0007669"/>
    <property type="project" value="UniProtKB-KW"/>
</dbReference>
<dbReference type="NCBIfam" id="TIGR01051">
    <property type="entry name" value="topA_bact"/>
    <property type="match status" value="1"/>
</dbReference>
<dbReference type="InterPro" id="IPR005733">
    <property type="entry name" value="TopoI_bac-type"/>
</dbReference>
<evidence type="ECO:0000259" key="12">
    <source>
        <dbReference type="PROSITE" id="PS52039"/>
    </source>
</evidence>
<dbReference type="InterPro" id="IPR003602">
    <property type="entry name" value="Topo_IA_DNA-bd_dom"/>
</dbReference>
<feature type="compositionally biased region" description="Basic residues" evidence="10">
    <location>
        <begin position="894"/>
        <end position="925"/>
    </location>
</feature>
<feature type="site" description="Interaction with DNA" evidence="9">
    <location>
        <position position="155"/>
    </location>
</feature>
<dbReference type="CDD" id="cd03363">
    <property type="entry name" value="TOPRIM_TopoIA_TopoI"/>
    <property type="match status" value="1"/>
</dbReference>
<dbReference type="Pfam" id="PF01751">
    <property type="entry name" value="Toprim"/>
    <property type="match status" value="1"/>
</dbReference>
<protein>
    <recommendedName>
        <fullName evidence="9">DNA topoisomerase 1</fullName>
        <ecNumber evidence="9">5.6.2.1</ecNumber>
    </recommendedName>
    <alternativeName>
        <fullName evidence="9">DNA topoisomerase I</fullName>
    </alternativeName>
</protein>
<dbReference type="InterPro" id="IPR028612">
    <property type="entry name" value="Topoisom_1_IA"/>
</dbReference>
<comment type="function">
    <text evidence="8 9">Releases the supercoiling and torsional tension of DNA, which is introduced during the DNA replication and transcription, by transiently cleaving and rejoining one strand of the DNA duplex. Introduces a single-strand break via transesterification at a target site in duplex DNA. The scissile phosphodiester is attacked by the catalytic tyrosine of the enzyme, resulting in the formation of a DNA-(5'-phosphotyrosyl)-enzyme intermediate and the expulsion of a 3'-OH DNA strand. The free DNA strand then undergoes passage around the unbroken strand, thus removing DNA supercoils. Finally, in the religation step, the DNA 3'-OH attacks the covalent intermediate to expel the active-site tyrosine and restore the DNA phosphodiester backbone.</text>
</comment>
<dbReference type="InterPro" id="IPR025589">
    <property type="entry name" value="Toprim_C_rpt"/>
</dbReference>
<dbReference type="InterPro" id="IPR023405">
    <property type="entry name" value="Topo_IA_core_domain"/>
</dbReference>
<dbReference type="InterPro" id="IPR013825">
    <property type="entry name" value="Topo_IA_cen_sub2"/>
</dbReference>
<evidence type="ECO:0000313" key="14">
    <source>
        <dbReference type="Proteomes" id="UP000036313"/>
    </source>
</evidence>
<evidence type="ECO:0000256" key="3">
    <source>
        <dbReference type="ARBA" id="ARBA00022723"/>
    </source>
</evidence>
<feature type="domain" description="Toprim" evidence="11">
    <location>
        <begin position="2"/>
        <end position="126"/>
    </location>
</feature>
<keyword evidence="3" id="KW-0479">Metal-binding</keyword>
<dbReference type="Pfam" id="PF13368">
    <property type="entry name" value="Toprim_C_rpt"/>
    <property type="match status" value="4"/>
</dbReference>
<sequence>MRRLVIVESPTKARKIAGYLGSNYIVESSRGHIRDLPRNAADVPAKYKSEPWARLGVNVEENFEPLYIISPEKKSTVAELKDLLKGVDELYLATDGDREGEAIAWHLLETLKPRVPVKRMVFHEITEPAIRAAAEDPRDLDNALVDAQETRRILDRLYGYEVSPVLWKKVAPKLSAGRVQSVATRIIVQRERERMAFRSAGYWDVTAELDASVSDAQATPPTFTAKLNTVDGRRVAAGRDFDSLGGLKKPDEVLVLDESAANALASGLRGAQLQVASVEQKPYTRRPYPPFMTSTLQQEAGRKLRFSSERTMSIAQRLYENGYITYMRTDSTTLSQSAINAARTQAQQLYGEEYVHPSPRQYTRKVKNAQEAHEAIRPAGDVFATPGQLHSALDTDEFRLYELIWQRTVASQMADARGTTLSLRIAGQASSGEQVVFNASGRTITFAGFLKAYVESLDEQAGGEADDAESRLPNLTQGQRVDAKGLTADGHTTSPPARYTEASLIKALEDLGIGRPSTYSSIIKTIQDRGYVHKKGSALVPSWVAFAVIGLLEQHFARLVDYDFTAAMEDELDEIAAGNERRTNWLSNFYFGGEHGVDGSIARAGGLKKLVGGNLEEIDARVVNSIKLFDDAEGRAINVRVGRNGPYLERMVADPDNPGEVKPQRANINDELTPDELTLELAEKLFATPQEGRSLGVDPETGHEILARDGRYGPYVTEVLPEPPDDGEAGATAKKGKKPTGPKPRTGSLLRSMDLETVTLEDALKLLSLPRVVGVDPASGEEITAQNGRYGPYLKRGTDSRSLATEEQMFDITLDEALKIYSEPKRRGRQGAATPPLRELGNDAASGKPMVIKDGRFGPYVTDGETNASLRKGDDVMSITDERASELLADRRARGPVKKKAAAKKAPAKKTAAKKAPAKKAAKKA</sequence>
<dbReference type="HAMAP" id="MF_00952">
    <property type="entry name" value="Topoisom_1_prok"/>
    <property type="match status" value="1"/>
</dbReference>
<evidence type="ECO:0000256" key="5">
    <source>
        <dbReference type="ARBA" id="ARBA00023029"/>
    </source>
</evidence>
<feature type="site" description="Interaction with DNA" evidence="9">
    <location>
        <position position="167"/>
    </location>
</feature>
<dbReference type="InterPro" id="IPR000380">
    <property type="entry name" value="Topo_IA"/>
</dbReference>
<evidence type="ECO:0000259" key="11">
    <source>
        <dbReference type="PROSITE" id="PS50880"/>
    </source>
</evidence>
<comment type="similarity">
    <text evidence="2 9">Belongs to the type IA topoisomerase family.</text>
</comment>
<dbReference type="EC" id="5.6.2.1" evidence="9"/>
<organism evidence="13 14">
    <name type="scientific">Mycolicibacterium obuense</name>
    <dbReference type="NCBI Taxonomy" id="1807"/>
    <lineage>
        <taxon>Bacteria</taxon>
        <taxon>Bacillati</taxon>
        <taxon>Actinomycetota</taxon>
        <taxon>Actinomycetes</taxon>
        <taxon>Mycobacteriales</taxon>
        <taxon>Mycobacteriaceae</taxon>
        <taxon>Mycolicibacterium</taxon>
    </lineage>
</organism>
<keyword evidence="6 9" id="KW-0238">DNA-binding</keyword>
<evidence type="ECO:0000256" key="6">
    <source>
        <dbReference type="ARBA" id="ARBA00023125"/>
    </source>
</evidence>
<feature type="compositionally biased region" description="Basic and acidic residues" evidence="10">
    <location>
        <begin position="871"/>
        <end position="893"/>
    </location>
</feature>
<dbReference type="AlphaFoldDB" id="A0A0J6WIF8"/>
<dbReference type="GO" id="GO:0003917">
    <property type="term" value="F:DNA topoisomerase type I (single strand cut, ATP-independent) activity"/>
    <property type="evidence" value="ECO:0007669"/>
    <property type="project" value="UniProtKB-UniRule"/>
</dbReference>
<feature type="region of interest" description="Disordered" evidence="10">
    <location>
        <begin position="720"/>
        <end position="751"/>
    </location>
</feature>
<dbReference type="Gene3D" id="3.40.50.140">
    <property type="match status" value="1"/>
</dbReference>
<dbReference type="PROSITE" id="PS52039">
    <property type="entry name" value="TOPO_IA_2"/>
    <property type="match status" value="1"/>
</dbReference>
<dbReference type="PANTHER" id="PTHR42785">
    <property type="entry name" value="DNA TOPOISOMERASE, TYPE IA, CORE"/>
    <property type="match status" value="1"/>
</dbReference>
<evidence type="ECO:0000256" key="9">
    <source>
        <dbReference type="HAMAP-Rule" id="MF_00952"/>
    </source>
</evidence>
<comment type="subunit">
    <text evidence="9">Monomer.</text>
</comment>
<evidence type="ECO:0000256" key="8">
    <source>
        <dbReference type="ARBA" id="ARBA00053060"/>
    </source>
</evidence>
<evidence type="ECO:0000256" key="1">
    <source>
        <dbReference type="ARBA" id="ARBA00000213"/>
    </source>
</evidence>
<evidence type="ECO:0000313" key="13">
    <source>
        <dbReference type="EMBL" id="KMO81828.1"/>
    </source>
</evidence>
<feature type="active site" description="O-(5'-phospho-DNA)-tyrosine intermediate" evidence="9">
    <location>
        <position position="326"/>
    </location>
</feature>
<comment type="caution">
    <text evidence="13">The sequence shown here is derived from an EMBL/GenBank/DDBJ whole genome shotgun (WGS) entry which is preliminary data.</text>
</comment>
<name>A0A0J6WIF8_9MYCO</name>
<feature type="site" description="Interaction with DNA" evidence="9">
    <location>
        <position position="152"/>
    </location>
</feature>
<dbReference type="PANTHER" id="PTHR42785:SF1">
    <property type="entry name" value="DNA TOPOISOMERASE"/>
    <property type="match status" value="1"/>
</dbReference>
<dbReference type="PROSITE" id="PS50880">
    <property type="entry name" value="TOPRIM"/>
    <property type="match status" value="1"/>
</dbReference>
<feature type="site" description="Interaction with DNA" evidence="9">
    <location>
        <position position="328"/>
    </location>
</feature>
<comment type="catalytic activity">
    <reaction evidence="1 9">
        <text>ATP-independent breakage of single-stranded DNA, followed by passage and rejoining.</text>
        <dbReference type="EC" id="5.6.2.1"/>
    </reaction>
</comment>
<dbReference type="PATRIC" id="fig|1807.14.peg.405"/>
<feature type="site" description="Interaction with DNA" evidence="9">
    <location>
        <position position="32"/>
    </location>
</feature>
<dbReference type="Pfam" id="PF01131">
    <property type="entry name" value="Topoisom_bac"/>
    <property type="match status" value="1"/>
</dbReference>
<feature type="site" description="Interaction with DNA" evidence="9">
    <location>
        <position position="160"/>
    </location>
</feature>
<evidence type="ECO:0000256" key="10">
    <source>
        <dbReference type="SAM" id="MobiDB-lite"/>
    </source>
</evidence>
<feature type="domain" description="Topo IA-type catalytic" evidence="12">
    <location>
        <begin position="141"/>
        <end position="598"/>
    </location>
</feature>
<reference evidence="13 14" key="1">
    <citation type="journal article" date="2015" name="Genome Biol. Evol.">
        <title>Characterization of Three Mycobacterium spp. with Potential Use in Bioremediation by Genome Sequencing and Comparative Genomics.</title>
        <authorList>
            <person name="Das S."/>
            <person name="Pettersson B.M."/>
            <person name="Behra P.R."/>
            <person name="Ramesh M."/>
            <person name="Dasgupta S."/>
            <person name="Bhattacharya A."/>
            <person name="Kirsebom L.A."/>
        </authorList>
    </citation>
    <scope>NUCLEOTIDE SEQUENCE [LARGE SCALE GENOMIC DNA]</scope>
    <source>
        <strain evidence="13 14">DSM 44075</strain>
    </source>
</reference>
<feature type="region of interest" description="Disordered" evidence="10">
    <location>
        <begin position="825"/>
        <end position="925"/>
    </location>
</feature>
<dbReference type="InterPro" id="IPR023406">
    <property type="entry name" value="Topo_IA_AS"/>
</dbReference>
<dbReference type="InterPro" id="IPR013826">
    <property type="entry name" value="Topo_IA_cen_sub3"/>
</dbReference>
<dbReference type="GO" id="GO:0046872">
    <property type="term" value="F:metal ion binding"/>
    <property type="evidence" value="ECO:0007669"/>
    <property type="project" value="UniProtKB-KW"/>
</dbReference>
<dbReference type="PROSITE" id="PS00396">
    <property type="entry name" value="TOPO_IA_1"/>
    <property type="match status" value="1"/>
</dbReference>
<dbReference type="FunFam" id="3.40.50.140:FF:000001">
    <property type="entry name" value="DNA topoisomerase 1"/>
    <property type="match status" value="1"/>
</dbReference>
<feature type="site" description="Interaction with DNA" evidence="9">
    <location>
        <position position="151"/>
    </location>
</feature>
<dbReference type="SMART" id="SM00437">
    <property type="entry name" value="TOP1Ac"/>
    <property type="match status" value="1"/>
</dbReference>
<dbReference type="EMBL" id="JYNU01000002">
    <property type="protein sequence ID" value="KMO81828.1"/>
    <property type="molecule type" value="Genomic_DNA"/>
</dbReference>
<dbReference type="Gene3D" id="1.10.290.10">
    <property type="entry name" value="Topoisomerase I, domain 4"/>
    <property type="match status" value="1"/>
</dbReference>
<dbReference type="Gene3D" id="1.10.460.10">
    <property type="entry name" value="Topoisomerase I, domain 2"/>
    <property type="match status" value="1"/>
</dbReference>
<feature type="region of interest" description="Interaction with DNA" evidence="9">
    <location>
        <begin position="175"/>
        <end position="180"/>
    </location>
</feature>
<dbReference type="InterPro" id="IPR034149">
    <property type="entry name" value="TOPRIM_TopoI"/>
</dbReference>
<dbReference type="InterPro" id="IPR013824">
    <property type="entry name" value="Topo_IA_cen_sub1"/>
</dbReference>
<dbReference type="Proteomes" id="UP000036313">
    <property type="component" value="Unassembled WGS sequence"/>
</dbReference>
<keyword evidence="5 9" id="KW-0799">Topoisomerase</keyword>
<dbReference type="SMART" id="SM00436">
    <property type="entry name" value="TOP1Bc"/>
    <property type="match status" value="1"/>
</dbReference>